<sequence>MAAQFEEAVERLRQWILDGTYGPGAKLGAAEVASALGMSRTPVREAFRILSMEGLVELTSNRGARVAIWEDQELDTVFETRIALEGLACRLAADRITAAQVDQLAEIAQRIVELGMPQSEEDMQQIHRLNGEFHGAIIAIAGSDALGTAMGGIVHAAILTRTRESYDETDQTRSAQHHVELVAALRAGDGRWAQSVMTSHLLAARASLLGPRRTPA</sequence>
<dbReference type="SUPFAM" id="SSF46785">
    <property type="entry name" value="Winged helix' DNA-binding domain"/>
    <property type="match status" value="1"/>
</dbReference>
<keyword evidence="2" id="KW-0238">DNA-binding</keyword>
<gene>
    <name evidence="5" type="ORF">T9R20_03785</name>
</gene>
<dbReference type="Gene3D" id="1.20.120.530">
    <property type="entry name" value="GntR ligand-binding domain-like"/>
    <property type="match status" value="1"/>
</dbReference>
<dbReference type="PANTHER" id="PTHR43537">
    <property type="entry name" value="TRANSCRIPTIONAL REGULATOR, GNTR FAMILY"/>
    <property type="match status" value="1"/>
</dbReference>
<dbReference type="InterPro" id="IPR008920">
    <property type="entry name" value="TF_FadR/GntR_C"/>
</dbReference>
<dbReference type="PANTHER" id="PTHR43537:SF50">
    <property type="entry name" value="TRANSCRIPTIONAL REGULATORY PROTEIN"/>
    <property type="match status" value="1"/>
</dbReference>
<dbReference type="EMBL" id="CP139779">
    <property type="protein sequence ID" value="WQB71096.1"/>
    <property type="molecule type" value="Genomic_DNA"/>
</dbReference>
<evidence type="ECO:0000256" key="1">
    <source>
        <dbReference type="ARBA" id="ARBA00023015"/>
    </source>
</evidence>
<accession>A0ABZ0VBS9</accession>
<evidence type="ECO:0000256" key="3">
    <source>
        <dbReference type="ARBA" id="ARBA00023163"/>
    </source>
</evidence>
<dbReference type="InterPro" id="IPR011711">
    <property type="entry name" value="GntR_C"/>
</dbReference>
<feature type="domain" description="HTH gntR-type" evidence="4">
    <location>
        <begin position="2"/>
        <end position="69"/>
    </location>
</feature>
<name>A0ABZ0VBS9_9MICO</name>
<dbReference type="InterPro" id="IPR036390">
    <property type="entry name" value="WH_DNA-bd_sf"/>
</dbReference>
<reference evidence="5 6" key="1">
    <citation type="submission" date="2023-06" db="EMBL/GenBank/DDBJ databases">
        <title>Rock-solubilizing bacteria, Microbacterium invictum, promotes re-establishment of vegetation in rocky wasteland by accelerating rock bio-weathering and reshaping soil bacterial community.</title>
        <authorList>
            <person name="Liu C."/>
        </authorList>
    </citation>
    <scope>NUCLEOTIDE SEQUENCE [LARGE SCALE GENOMIC DNA]</scope>
    <source>
        <strain evidence="5 6">X-18</strain>
    </source>
</reference>
<proteinExistence type="predicted"/>
<evidence type="ECO:0000313" key="6">
    <source>
        <dbReference type="Proteomes" id="UP001324533"/>
    </source>
</evidence>
<keyword evidence="3" id="KW-0804">Transcription</keyword>
<evidence type="ECO:0000256" key="2">
    <source>
        <dbReference type="ARBA" id="ARBA00023125"/>
    </source>
</evidence>
<dbReference type="Pfam" id="PF00392">
    <property type="entry name" value="GntR"/>
    <property type="match status" value="1"/>
</dbReference>
<organism evidence="5 6">
    <name type="scientific">Microbacterium invictum</name>
    <dbReference type="NCBI Taxonomy" id="515415"/>
    <lineage>
        <taxon>Bacteria</taxon>
        <taxon>Bacillati</taxon>
        <taxon>Actinomycetota</taxon>
        <taxon>Actinomycetes</taxon>
        <taxon>Micrococcales</taxon>
        <taxon>Microbacteriaceae</taxon>
        <taxon>Microbacterium</taxon>
    </lineage>
</organism>
<dbReference type="Gene3D" id="1.10.10.10">
    <property type="entry name" value="Winged helix-like DNA-binding domain superfamily/Winged helix DNA-binding domain"/>
    <property type="match status" value="1"/>
</dbReference>
<dbReference type="SUPFAM" id="SSF48008">
    <property type="entry name" value="GntR ligand-binding domain-like"/>
    <property type="match status" value="1"/>
</dbReference>
<dbReference type="CDD" id="cd07377">
    <property type="entry name" value="WHTH_GntR"/>
    <property type="match status" value="1"/>
</dbReference>
<dbReference type="RefSeq" id="WP_322411213.1">
    <property type="nucleotide sequence ID" value="NZ_CP139779.1"/>
</dbReference>
<dbReference type="InterPro" id="IPR036388">
    <property type="entry name" value="WH-like_DNA-bd_sf"/>
</dbReference>
<evidence type="ECO:0000259" key="4">
    <source>
        <dbReference type="PROSITE" id="PS50949"/>
    </source>
</evidence>
<dbReference type="Proteomes" id="UP001324533">
    <property type="component" value="Chromosome"/>
</dbReference>
<protein>
    <submittedName>
        <fullName evidence="5">GntR family transcriptional regulator</fullName>
    </submittedName>
</protein>
<keyword evidence="1" id="KW-0805">Transcription regulation</keyword>
<dbReference type="Pfam" id="PF07729">
    <property type="entry name" value="FCD"/>
    <property type="match status" value="1"/>
</dbReference>
<dbReference type="SMART" id="SM00895">
    <property type="entry name" value="FCD"/>
    <property type="match status" value="1"/>
</dbReference>
<keyword evidence="6" id="KW-1185">Reference proteome</keyword>
<dbReference type="PROSITE" id="PS50949">
    <property type="entry name" value="HTH_GNTR"/>
    <property type="match status" value="1"/>
</dbReference>
<dbReference type="InterPro" id="IPR000524">
    <property type="entry name" value="Tscrpt_reg_HTH_GntR"/>
</dbReference>
<evidence type="ECO:0000313" key="5">
    <source>
        <dbReference type="EMBL" id="WQB71096.1"/>
    </source>
</evidence>
<dbReference type="SMART" id="SM00345">
    <property type="entry name" value="HTH_GNTR"/>
    <property type="match status" value="1"/>
</dbReference>